<dbReference type="AlphaFoldDB" id="A0A4Y9T3P6"/>
<keyword evidence="2" id="KW-1185">Reference proteome</keyword>
<dbReference type="EMBL" id="SPUM01000026">
    <property type="protein sequence ID" value="TFW34405.1"/>
    <property type="molecule type" value="Genomic_DNA"/>
</dbReference>
<reference evidence="1 2" key="1">
    <citation type="submission" date="2019-03" db="EMBL/GenBank/DDBJ databases">
        <title>Draft genome of Massilia hortus sp. nov., a novel bacterial species of the Oxalobacteraceae family.</title>
        <authorList>
            <person name="Peta V."/>
            <person name="Raths R."/>
            <person name="Bucking H."/>
        </authorList>
    </citation>
    <scope>NUCLEOTIDE SEQUENCE [LARGE SCALE GENOMIC DNA]</scope>
    <source>
        <strain evidence="1 2">ONC3</strain>
    </source>
</reference>
<comment type="caution">
    <text evidence="1">The sequence shown here is derived from an EMBL/GenBank/DDBJ whole genome shotgun (WGS) entry which is preliminary data.</text>
</comment>
<dbReference type="Proteomes" id="UP000297258">
    <property type="component" value="Unassembled WGS sequence"/>
</dbReference>
<accession>A0A4Y9T3P6</accession>
<evidence type="ECO:0000313" key="1">
    <source>
        <dbReference type="EMBL" id="TFW34405.1"/>
    </source>
</evidence>
<dbReference type="RefSeq" id="WP_135188490.1">
    <property type="nucleotide sequence ID" value="NZ_SPUM01000026.1"/>
</dbReference>
<dbReference type="OrthoDB" id="8773698at2"/>
<proteinExistence type="predicted"/>
<protein>
    <submittedName>
        <fullName evidence="1">Uncharacterized protein</fullName>
    </submittedName>
</protein>
<sequence>MLPLLRKRYVVRLGAKSLNITLKNDRRLPARRTDSTINAASDDRSSLWNSALDSLDIFLSSLPRQRILVEVIISNEFVRYAVIPWNDELRDAAEIESFARIKLGTLFGEQVAGWDLVLDRQQFGENMVACAVDPEMLVRLRALCRSRRAKLHSIVPELMARFNQHRHAIRASTFLYACLSENRCHLAYRDICGWQSLRSVSLSARNAEDLTKIIDRELLIQGCDDASIYVDLAGYGTPLQGEFDRRIQVVSFHEGWHD</sequence>
<organism evidence="1 2">
    <name type="scientific">Massilia horti</name>
    <dbReference type="NCBI Taxonomy" id="2562153"/>
    <lineage>
        <taxon>Bacteria</taxon>
        <taxon>Pseudomonadati</taxon>
        <taxon>Pseudomonadota</taxon>
        <taxon>Betaproteobacteria</taxon>
        <taxon>Burkholderiales</taxon>
        <taxon>Oxalobacteraceae</taxon>
        <taxon>Telluria group</taxon>
        <taxon>Massilia</taxon>
    </lineage>
</organism>
<name>A0A4Y9T3P6_9BURK</name>
<gene>
    <name evidence="1" type="ORF">E4O92_04175</name>
</gene>
<evidence type="ECO:0000313" key="2">
    <source>
        <dbReference type="Proteomes" id="UP000297258"/>
    </source>
</evidence>